<proteinExistence type="predicted"/>
<dbReference type="InterPro" id="IPR003661">
    <property type="entry name" value="HisK_dim/P_dom"/>
</dbReference>
<dbReference type="InterPro" id="IPR003594">
    <property type="entry name" value="HATPase_dom"/>
</dbReference>
<dbReference type="SUPFAM" id="SSF55874">
    <property type="entry name" value="ATPase domain of HSP90 chaperone/DNA topoisomerase II/histidine kinase"/>
    <property type="match status" value="1"/>
</dbReference>
<evidence type="ECO:0000256" key="5">
    <source>
        <dbReference type="ARBA" id="ARBA00022741"/>
    </source>
</evidence>
<feature type="transmembrane region" description="Helical" evidence="9">
    <location>
        <begin position="127"/>
        <end position="143"/>
    </location>
</feature>
<dbReference type="GO" id="GO:0000155">
    <property type="term" value="F:phosphorelay sensor kinase activity"/>
    <property type="evidence" value="ECO:0007669"/>
    <property type="project" value="InterPro"/>
</dbReference>
<dbReference type="PRINTS" id="PR00344">
    <property type="entry name" value="BCTRLSENSOR"/>
</dbReference>
<evidence type="ECO:0000256" key="1">
    <source>
        <dbReference type="ARBA" id="ARBA00000085"/>
    </source>
</evidence>
<sequence length="680" mass="77583">MNTWFGLIGYTLTAVGFFVLFLLLLTTRTQRLQRTLLIISTITSSLWAGASAGVIYYALPLHWLLITESIRNCSWLLLLFSTLADCQSIKTIIWVNQKPRWVIFALLCASLAELISIILPWLTLGRIMMLHLIQSAVGLWLVEQLYRRTEKHGRWTVKPLCLGLGLMFAYDFALYANGVLTNTLDPAFWFGRGWVMILTQPLILISSRRVTNWATRVYVSRDVVYHSTLLVVAGIYLLIMAATGYYIRYIGGDWGSMARNIFFALSGLLFASLFISDSLRRQLKVFITKHFYANKYEYRQEWMRFASVLENKQESPYKVALQAIIQPFDCEKGMLVALEADKIKHYAYYNLDEGYPDPESVLKTLVEASIRHQWIIDIEELINGSDETPFIVEPEQIKRITSFSFVVPITNDNGFQCACLISNPHSTQSLNWEDRDLMWAISTQLSVYLNLYQTNKIISENQQFDTFNRMSAFLAHDLKNVLAQLQLLAKNGKQHRDNPEFIDDAFETIDSAITRLTKVVEHLRRKNQQESITANETFSIDSVIQSVCNSRRANKPVPEYVSHCLEPIFITADKERFSNVLSHIIQNAQEATSAEGSVFVEATKDEKYCTIKITDNGIGMSAEFIEERLFKPFDTTKGNSGMGIGAYDAKRLIEQLQGYIDVQSEPGKGSCFTMRIPIPS</sequence>
<dbReference type="GO" id="GO:0005524">
    <property type="term" value="F:ATP binding"/>
    <property type="evidence" value="ECO:0007669"/>
    <property type="project" value="UniProtKB-KW"/>
</dbReference>
<dbReference type="CDD" id="cd00082">
    <property type="entry name" value="HisKA"/>
    <property type="match status" value="1"/>
</dbReference>
<keyword evidence="4 11" id="KW-0808">Transferase</keyword>
<feature type="transmembrane region" description="Helical" evidence="9">
    <location>
        <begin position="6"/>
        <end position="25"/>
    </location>
</feature>
<evidence type="ECO:0000259" key="10">
    <source>
        <dbReference type="PROSITE" id="PS50109"/>
    </source>
</evidence>
<dbReference type="PANTHER" id="PTHR43065:SF46">
    <property type="entry name" value="C4-DICARBOXYLATE TRANSPORT SENSOR PROTEIN DCTB"/>
    <property type="match status" value="1"/>
</dbReference>
<evidence type="ECO:0000256" key="2">
    <source>
        <dbReference type="ARBA" id="ARBA00012438"/>
    </source>
</evidence>
<dbReference type="AlphaFoldDB" id="A0A6G7CMH6"/>
<dbReference type="KEGG" id="vzi:G5S32_15000"/>
<comment type="catalytic activity">
    <reaction evidence="1">
        <text>ATP + protein L-histidine = ADP + protein N-phospho-L-histidine.</text>
        <dbReference type="EC" id="2.7.13.3"/>
    </reaction>
</comment>
<evidence type="ECO:0000256" key="4">
    <source>
        <dbReference type="ARBA" id="ARBA00022679"/>
    </source>
</evidence>
<dbReference type="SMART" id="SM00387">
    <property type="entry name" value="HATPase_c"/>
    <property type="match status" value="1"/>
</dbReference>
<dbReference type="InterPro" id="IPR036890">
    <property type="entry name" value="HATPase_C_sf"/>
</dbReference>
<gene>
    <name evidence="11" type="primary">prsK</name>
    <name evidence="11" type="ORF">G5S32_15000</name>
</gene>
<dbReference type="EC" id="2.7.13.3" evidence="2"/>
<keyword evidence="9" id="KW-0812">Transmembrane</keyword>
<organism evidence="11 12">
    <name type="scientific">Vibrio ziniensis</name>
    <dbReference type="NCBI Taxonomy" id="2711221"/>
    <lineage>
        <taxon>Bacteria</taxon>
        <taxon>Pseudomonadati</taxon>
        <taxon>Pseudomonadota</taxon>
        <taxon>Gammaproteobacteria</taxon>
        <taxon>Vibrionales</taxon>
        <taxon>Vibrionaceae</taxon>
        <taxon>Vibrio</taxon>
    </lineage>
</organism>
<evidence type="ECO:0000313" key="11">
    <source>
        <dbReference type="EMBL" id="QIH43312.1"/>
    </source>
</evidence>
<dbReference type="Pfam" id="PF02518">
    <property type="entry name" value="HATPase_c"/>
    <property type="match status" value="1"/>
</dbReference>
<feature type="transmembrane region" description="Helical" evidence="9">
    <location>
        <begin position="155"/>
        <end position="175"/>
    </location>
</feature>
<keyword evidence="6 11" id="KW-0418">Kinase</keyword>
<dbReference type="RefSeq" id="WP_165312849.1">
    <property type="nucleotide sequence ID" value="NZ_CP049332.1"/>
</dbReference>
<feature type="domain" description="Histidine kinase" evidence="10">
    <location>
        <begin position="473"/>
        <end position="680"/>
    </location>
</feature>
<dbReference type="InterPro" id="IPR005467">
    <property type="entry name" value="His_kinase_dom"/>
</dbReference>
<feature type="transmembrane region" description="Helical" evidence="9">
    <location>
        <begin position="261"/>
        <end position="279"/>
    </location>
</feature>
<keyword evidence="7" id="KW-0067">ATP-binding</keyword>
<dbReference type="InterPro" id="IPR004358">
    <property type="entry name" value="Sig_transdc_His_kin-like_C"/>
</dbReference>
<evidence type="ECO:0000256" key="9">
    <source>
        <dbReference type="SAM" id="Phobius"/>
    </source>
</evidence>
<keyword evidence="5" id="KW-0547">Nucleotide-binding</keyword>
<keyword evidence="8" id="KW-0902">Two-component regulatory system</keyword>
<evidence type="ECO:0000256" key="7">
    <source>
        <dbReference type="ARBA" id="ARBA00022840"/>
    </source>
</evidence>
<dbReference type="PANTHER" id="PTHR43065">
    <property type="entry name" value="SENSOR HISTIDINE KINASE"/>
    <property type="match status" value="1"/>
</dbReference>
<feature type="transmembrane region" description="Helical" evidence="9">
    <location>
        <begin position="37"/>
        <end position="59"/>
    </location>
</feature>
<evidence type="ECO:0000313" key="12">
    <source>
        <dbReference type="Proteomes" id="UP000503003"/>
    </source>
</evidence>
<accession>A0A6G7CMH6</accession>
<dbReference type="EMBL" id="CP049332">
    <property type="protein sequence ID" value="QIH43312.1"/>
    <property type="molecule type" value="Genomic_DNA"/>
</dbReference>
<dbReference type="InterPro" id="IPR036097">
    <property type="entry name" value="HisK_dim/P_sf"/>
</dbReference>
<keyword evidence="3" id="KW-0597">Phosphoprotein</keyword>
<name>A0A6G7CMH6_9VIBR</name>
<keyword evidence="9" id="KW-0472">Membrane</keyword>
<keyword evidence="12" id="KW-1185">Reference proteome</keyword>
<feature type="transmembrane region" description="Helical" evidence="9">
    <location>
        <begin position="102"/>
        <end position="121"/>
    </location>
</feature>
<evidence type="ECO:0000256" key="3">
    <source>
        <dbReference type="ARBA" id="ARBA00022553"/>
    </source>
</evidence>
<dbReference type="PROSITE" id="PS50109">
    <property type="entry name" value="HIS_KIN"/>
    <property type="match status" value="1"/>
</dbReference>
<evidence type="ECO:0000256" key="6">
    <source>
        <dbReference type="ARBA" id="ARBA00022777"/>
    </source>
</evidence>
<dbReference type="SUPFAM" id="SSF47384">
    <property type="entry name" value="Homodimeric domain of signal transducing histidine kinase"/>
    <property type="match status" value="1"/>
</dbReference>
<reference evidence="11 12" key="1">
    <citation type="submission" date="2020-02" db="EMBL/GenBank/DDBJ databases">
        <title>A complete genome of a marine bacterium Vibrio sp. ZWAL4003 isolated from the mangrove sediment with the ability to degrade polysaccharides.</title>
        <authorList>
            <person name="Wu J."/>
            <person name="Qu W."/>
            <person name="Zeng R."/>
        </authorList>
    </citation>
    <scope>NUCLEOTIDE SEQUENCE [LARGE SCALE GENOMIC DNA]</scope>
    <source>
        <strain evidence="11 12">ZWAL4003</strain>
    </source>
</reference>
<feature type="transmembrane region" description="Helical" evidence="9">
    <location>
        <begin position="228"/>
        <end position="249"/>
    </location>
</feature>
<dbReference type="Gene3D" id="3.30.565.10">
    <property type="entry name" value="Histidine kinase-like ATPase, C-terminal domain"/>
    <property type="match status" value="1"/>
</dbReference>
<protein>
    <recommendedName>
        <fullName evidence="2">histidine kinase</fullName>
        <ecNumber evidence="2">2.7.13.3</ecNumber>
    </recommendedName>
</protein>
<keyword evidence="9" id="KW-1133">Transmembrane helix</keyword>
<dbReference type="InterPro" id="IPR014265">
    <property type="entry name" value="XrtA/PrsK"/>
</dbReference>
<dbReference type="Proteomes" id="UP000503003">
    <property type="component" value="Chromosome 2"/>
</dbReference>
<feature type="transmembrane region" description="Helical" evidence="9">
    <location>
        <begin position="74"/>
        <end position="95"/>
    </location>
</feature>
<evidence type="ECO:0000256" key="8">
    <source>
        <dbReference type="ARBA" id="ARBA00023012"/>
    </source>
</evidence>
<dbReference type="NCBIfam" id="TIGR02916">
    <property type="entry name" value="PEP_his_kin"/>
    <property type="match status" value="1"/>
</dbReference>